<dbReference type="InterPro" id="IPR057251">
    <property type="entry name" value="FP_C"/>
</dbReference>
<comment type="caution">
    <text evidence="7">The sequence shown here is derived from an EMBL/GenBank/DDBJ whole genome shotgun (WGS) entry which is preliminary data.</text>
</comment>
<keyword evidence="1" id="KW-0479">Metal-binding</keyword>
<dbReference type="InterPro" id="IPR013083">
    <property type="entry name" value="Znf_RING/FYVE/PHD"/>
</dbReference>
<evidence type="ECO:0000256" key="1">
    <source>
        <dbReference type="ARBA" id="ARBA00022723"/>
    </source>
</evidence>
<dbReference type="GO" id="GO:0008270">
    <property type="term" value="F:zinc ion binding"/>
    <property type="evidence" value="ECO:0007669"/>
    <property type="project" value="UniProtKB-KW"/>
</dbReference>
<dbReference type="PROSITE" id="PS50016">
    <property type="entry name" value="ZF_PHD_2"/>
    <property type="match status" value="1"/>
</dbReference>
<dbReference type="EMBL" id="JACEFF010000554">
    <property type="protein sequence ID" value="KAH9635430.1"/>
    <property type="molecule type" value="Genomic_DNA"/>
</dbReference>
<evidence type="ECO:0000256" key="5">
    <source>
        <dbReference type="SAM" id="Coils"/>
    </source>
</evidence>
<dbReference type="Proteomes" id="UP000814243">
    <property type="component" value="Unassembled WGS sequence"/>
</dbReference>
<sequence length="347" mass="40162">MNPSCRKCNESVQEGARCSKCQLVFHYQCVSIAEVGWRRLGSDRQAAWLCPDCKSNAQLNSPRILPRSKTPDGTKTDSMSLHNIELMLESLSNLPDIVEKLRDEVSELSSRINTQIIEELHSRLDVIETKLSTVDFLKTEHNKLTTKIKSYEERFAKMEKETKQQMEYITELQHKTKMLEQEYNRSQQQSRFLNIEIVGVPESSGENLCQILLKVATLIDANLSADDIEFITRVQPHHSLPGRPRRIVAKLKSRRAKDVLIANFRKHNKNKGITSRDLGFECNSTKIFINEHLTIANKILLNNCRRRAEELNVKYVWIKNCSIFMRRNEATPPVQIHSEEDIRKFIT</sequence>
<feature type="coiled-coil region" evidence="5">
    <location>
        <begin position="98"/>
        <end position="189"/>
    </location>
</feature>
<protein>
    <recommendedName>
        <fullName evidence="6">PHD-type domain-containing protein</fullName>
    </recommendedName>
</protein>
<dbReference type="OrthoDB" id="7477775at2759"/>
<evidence type="ECO:0000313" key="8">
    <source>
        <dbReference type="Proteomes" id="UP000814243"/>
    </source>
</evidence>
<reference evidence="7" key="1">
    <citation type="journal article" date="2021" name="G3 (Bethesda)">
        <title>Genome and transcriptome analysis of the beet armyworm Spodoptera exigua reveals targets for pest control. .</title>
        <authorList>
            <person name="Simon S."/>
            <person name="Breeschoten T."/>
            <person name="Jansen H.J."/>
            <person name="Dirks R.P."/>
            <person name="Schranz M.E."/>
            <person name="Ros V.I.D."/>
        </authorList>
    </citation>
    <scope>NUCLEOTIDE SEQUENCE</scope>
    <source>
        <strain evidence="7">TB_SE_WUR_2020</strain>
    </source>
</reference>
<dbReference type="InterPro" id="IPR019787">
    <property type="entry name" value="Znf_PHD-finger"/>
</dbReference>
<evidence type="ECO:0000259" key="6">
    <source>
        <dbReference type="PROSITE" id="PS50016"/>
    </source>
</evidence>
<dbReference type="AlphaFoldDB" id="A0A922MFD0"/>
<evidence type="ECO:0000256" key="4">
    <source>
        <dbReference type="PROSITE-ProRule" id="PRU00146"/>
    </source>
</evidence>
<keyword evidence="5" id="KW-0175">Coiled coil</keyword>
<accession>A0A922MFD0</accession>
<dbReference type="InterPro" id="IPR011011">
    <property type="entry name" value="Znf_FYVE_PHD"/>
</dbReference>
<dbReference type="Pfam" id="PF25298">
    <property type="entry name" value="Baculo_FP_2nd"/>
    <property type="match status" value="1"/>
</dbReference>
<proteinExistence type="predicted"/>
<feature type="domain" description="PHD-type" evidence="6">
    <location>
        <begin position="2"/>
        <end position="56"/>
    </location>
</feature>
<evidence type="ECO:0000256" key="3">
    <source>
        <dbReference type="ARBA" id="ARBA00022833"/>
    </source>
</evidence>
<gene>
    <name evidence="7" type="ORF">HF086_010641</name>
</gene>
<keyword evidence="2 4" id="KW-0863">Zinc-finger</keyword>
<evidence type="ECO:0000256" key="2">
    <source>
        <dbReference type="ARBA" id="ARBA00022771"/>
    </source>
</evidence>
<dbReference type="Gene3D" id="3.30.40.10">
    <property type="entry name" value="Zinc/RING finger domain, C3HC4 (zinc finger)"/>
    <property type="match status" value="1"/>
</dbReference>
<evidence type="ECO:0000313" key="7">
    <source>
        <dbReference type="EMBL" id="KAH9635430.1"/>
    </source>
</evidence>
<name>A0A922MFD0_SPOEX</name>
<dbReference type="SUPFAM" id="SSF57903">
    <property type="entry name" value="FYVE/PHD zinc finger"/>
    <property type="match status" value="1"/>
</dbReference>
<keyword evidence="3" id="KW-0862">Zinc</keyword>
<organism evidence="7 8">
    <name type="scientific">Spodoptera exigua</name>
    <name type="common">Beet armyworm</name>
    <name type="synonym">Noctua fulgens</name>
    <dbReference type="NCBI Taxonomy" id="7107"/>
    <lineage>
        <taxon>Eukaryota</taxon>
        <taxon>Metazoa</taxon>
        <taxon>Ecdysozoa</taxon>
        <taxon>Arthropoda</taxon>
        <taxon>Hexapoda</taxon>
        <taxon>Insecta</taxon>
        <taxon>Pterygota</taxon>
        <taxon>Neoptera</taxon>
        <taxon>Endopterygota</taxon>
        <taxon>Lepidoptera</taxon>
        <taxon>Glossata</taxon>
        <taxon>Ditrysia</taxon>
        <taxon>Noctuoidea</taxon>
        <taxon>Noctuidae</taxon>
        <taxon>Amphipyrinae</taxon>
        <taxon>Spodoptera</taxon>
    </lineage>
</organism>